<gene>
    <name evidence="1" type="ORF">METZ01_LOCUS431921</name>
</gene>
<accession>A0A382Y6V8</accession>
<name>A0A382Y6V8_9ZZZZ</name>
<dbReference type="AlphaFoldDB" id="A0A382Y6V8"/>
<organism evidence="1">
    <name type="scientific">marine metagenome</name>
    <dbReference type="NCBI Taxonomy" id="408172"/>
    <lineage>
        <taxon>unclassified sequences</taxon>
        <taxon>metagenomes</taxon>
        <taxon>ecological metagenomes</taxon>
    </lineage>
</organism>
<proteinExistence type="predicted"/>
<dbReference type="EMBL" id="UINC01173456">
    <property type="protein sequence ID" value="SVD79067.1"/>
    <property type="molecule type" value="Genomic_DNA"/>
</dbReference>
<evidence type="ECO:0000313" key="1">
    <source>
        <dbReference type="EMBL" id="SVD79067.1"/>
    </source>
</evidence>
<protein>
    <submittedName>
        <fullName evidence="1">Uncharacterized protein</fullName>
    </submittedName>
</protein>
<sequence>MKKKSVPHLISDTFLSKKELLDIQKNAYLLSDWYKEETLEENIVYENVNLGSLIQAEFINILVNYSKRFLECLNIIRKFGADENYHCSGLTYEIMKHFSVKVEKINDSSDDNLFFPLDSLKVKMKLGIKNYSTELEISQNLFKKLKKITEKSSRFLSNKGVDLSQKNILISEFNTISY</sequence>
<reference evidence="1" key="1">
    <citation type="submission" date="2018-05" db="EMBL/GenBank/DDBJ databases">
        <authorList>
            <person name="Lanie J.A."/>
            <person name="Ng W.-L."/>
            <person name="Kazmierczak K.M."/>
            <person name="Andrzejewski T.M."/>
            <person name="Davidsen T.M."/>
            <person name="Wayne K.J."/>
            <person name="Tettelin H."/>
            <person name="Glass J.I."/>
            <person name="Rusch D."/>
            <person name="Podicherti R."/>
            <person name="Tsui H.-C.T."/>
            <person name="Winkler M.E."/>
        </authorList>
    </citation>
    <scope>NUCLEOTIDE SEQUENCE</scope>
</reference>